<evidence type="ECO:0000313" key="10">
    <source>
        <dbReference type="EMBL" id="PWD98391.1"/>
    </source>
</evidence>
<dbReference type="GO" id="GO:0015288">
    <property type="term" value="F:porin activity"/>
    <property type="evidence" value="ECO:0007669"/>
    <property type="project" value="TreeGrafter"/>
</dbReference>
<keyword evidence="8" id="KW-0175">Coiled coil</keyword>
<feature type="coiled-coil region" evidence="8">
    <location>
        <begin position="170"/>
        <end position="228"/>
    </location>
</feature>
<dbReference type="PANTHER" id="PTHR30026:SF21">
    <property type="entry name" value="SLR1270 PROTEIN"/>
    <property type="match status" value="1"/>
</dbReference>
<comment type="subcellular location">
    <subcellularLocation>
        <location evidence="1">Cell outer membrane</location>
    </subcellularLocation>
</comment>
<evidence type="ECO:0000256" key="5">
    <source>
        <dbReference type="ARBA" id="ARBA00022692"/>
    </source>
</evidence>
<name>A0A2U2B5P0_9BACT</name>
<dbReference type="PANTHER" id="PTHR30026">
    <property type="entry name" value="OUTER MEMBRANE PROTEIN TOLC"/>
    <property type="match status" value="1"/>
</dbReference>
<dbReference type="OrthoDB" id="13803at2"/>
<evidence type="ECO:0000313" key="11">
    <source>
        <dbReference type="Proteomes" id="UP000244956"/>
    </source>
</evidence>
<keyword evidence="6" id="KW-0472">Membrane</keyword>
<organism evidence="10 11">
    <name type="scientific">Marinilabilia rubra</name>
    <dbReference type="NCBI Taxonomy" id="2162893"/>
    <lineage>
        <taxon>Bacteria</taxon>
        <taxon>Pseudomonadati</taxon>
        <taxon>Bacteroidota</taxon>
        <taxon>Bacteroidia</taxon>
        <taxon>Marinilabiliales</taxon>
        <taxon>Marinilabiliaceae</taxon>
        <taxon>Marinilabilia</taxon>
    </lineage>
</organism>
<feature type="chain" id="PRO_5015507610" evidence="9">
    <location>
        <begin position="27"/>
        <end position="445"/>
    </location>
</feature>
<keyword evidence="9" id="KW-0732">Signal</keyword>
<keyword evidence="7" id="KW-0998">Cell outer membrane</keyword>
<proteinExistence type="inferred from homology"/>
<dbReference type="Proteomes" id="UP000244956">
    <property type="component" value="Unassembled WGS sequence"/>
</dbReference>
<dbReference type="RefSeq" id="WP_109265452.1">
    <property type="nucleotide sequence ID" value="NZ_QEWP01000015.1"/>
</dbReference>
<evidence type="ECO:0000256" key="3">
    <source>
        <dbReference type="ARBA" id="ARBA00022448"/>
    </source>
</evidence>
<feature type="signal peptide" evidence="9">
    <location>
        <begin position="1"/>
        <end position="26"/>
    </location>
</feature>
<keyword evidence="4" id="KW-1134">Transmembrane beta strand</keyword>
<evidence type="ECO:0000256" key="9">
    <source>
        <dbReference type="SAM" id="SignalP"/>
    </source>
</evidence>
<comment type="caution">
    <text evidence="10">The sequence shown here is derived from an EMBL/GenBank/DDBJ whole genome shotgun (WGS) entry which is preliminary data.</text>
</comment>
<dbReference type="GO" id="GO:0009279">
    <property type="term" value="C:cell outer membrane"/>
    <property type="evidence" value="ECO:0007669"/>
    <property type="project" value="UniProtKB-SubCell"/>
</dbReference>
<evidence type="ECO:0000256" key="2">
    <source>
        <dbReference type="ARBA" id="ARBA00007613"/>
    </source>
</evidence>
<evidence type="ECO:0000256" key="7">
    <source>
        <dbReference type="ARBA" id="ARBA00023237"/>
    </source>
</evidence>
<gene>
    <name evidence="10" type="ORF">DDZ16_15805</name>
</gene>
<evidence type="ECO:0000256" key="1">
    <source>
        <dbReference type="ARBA" id="ARBA00004442"/>
    </source>
</evidence>
<dbReference type="AlphaFoldDB" id="A0A2U2B5P0"/>
<dbReference type="Gene3D" id="1.20.1600.10">
    <property type="entry name" value="Outer membrane efflux proteins (OEP)"/>
    <property type="match status" value="1"/>
</dbReference>
<reference evidence="10 11" key="1">
    <citation type="submission" date="2018-05" db="EMBL/GenBank/DDBJ databases">
        <title>Marinilabilia rubrum sp. nov., isolated from saltern sediment.</title>
        <authorList>
            <person name="Zhang R."/>
        </authorList>
    </citation>
    <scope>NUCLEOTIDE SEQUENCE [LARGE SCALE GENOMIC DNA]</scope>
    <source>
        <strain evidence="10 11">WTE16</strain>
    </source>
</reference>
<dbReference type="SUPFAM" id="SSF56954">
    <property type="entry name" value="Outer membrane efflux proteins (OEP)"/>
    <property type="match status" value="1"/>
</dbReference>
<sequence length="445" mass="50231">MRKILLGAKIKLLMATLMLLPATLKAQQDTSKTWTLDEVLEVAEANNWQIQKSAQEVLSQKAEYRSTLATFLPRINLSETVTHTNNPLAAFGIKLQQEIVAQSDFNPELLNDPEEITDFNLGVMVEQPLINPDAFAGRKAVSHKLEASKQKAAHMKYYIKYMVKQSYYAIQLAQAKHNVLEEALKHAKENHRIARDNQDQGYVNKADVMAANVRVLDLQAKIEEAQNDVVSAGQMLAFLLGRDIDERIIPGEELSKVLLTVNASEFDLQTRSDVLAMSSGVKARNKMVGMQKMKFLPRLNAFGGYNFHGDELTGFDAESWVVGAKLQWTLFSGNKNLASVKKAKANAQLAEIRKNEYVDKNRMELDKARRKLKVAGNSLNAGQLAEQQMKEALRIRKDRYKEGLERTSDLLAAEAAYSQKQLERLNALYNYNNAVFYLEYLMEAE</sequence>
<accession>A0A2U2B5P0</accession>
<protein>
    <submittedName>
        <fullName evidence="10">Transporter</fullName>
    </submittedName>
</protein>
<dbReference type="GO" id="GO:0015562">
    <property type="term" value="F:efflux transmembrane transporter activity"/>
    <property type="evidence" value="ECO:0007669"/>
    <property type="project" value="InterPro"/>
</dbReference>
<keyword evidence="5" id="KW-0812">Transmembrane</keyword>
<evidence type="ECO:0000256" key="8">
    <source>
        <dbReference type="SAM" id="Coils"/>
    </source>
</evidence>
<evidence type="ECO:0000256" key="4">
    <source>
        <dbReference type="ARBA" id="ARBA00022452"/>
    </source>
</evidence>
<keyword evidence="11" id="KW-1185">Reference proteome</keyword>
<evidence type="ECO:0000256" key="6">
    <source>
        <dbReference type="ARBA" id="ARBA00023136"/>
    </source>
</evidence>
<dbReference type="EMBL" id="QEWP01000015">
    <property type="protein sequence ID" value="PWD98391.1"/>
    <property type="molecule type" value="Genomic_DNA"/>
</dbReference>
<dbReference type="InterPro" id="IPR003423">
    <property type="entry name" value="OMP_efflux"/>
</dbReference>
<dbReference type="InterPro" id="IPR051906">
    <property type="entry name" value="TolC-like"/>
</dbReference>
<dbReference type="GO" id="GO:1990281">
    <property type="term" value="C:efflux pump complex"/>
    <property type="evidence" value="ECO:0007669"/>
    <property type="project" value="TreeGrafter"/>
</dbReference>
<comment type="similarity">
    <text evidence="2">Belongs to the outer membrane factor (OMF) (TC 1.B.17) family.</text>
</comment>
<dbReference type="Pfam" id="PF02321">
    <property type="entry name" value="OEP"/>
    <property type="match status" value="2"/>
</dbReference>
<keyword evidence="3" id="KW-0813">Transport</keyword>